<dbReference type="PANTHER" id="PTHR43772:SF2">
    <property type="entry name" value="PUTATIVE (AFU_ORTHOLOGUE AFUA_2G04480)-RELATED"/>
    <property type="match status" value="1"/>
</dbReference>
<dbReference type="GO" id="GO:0045493">
    <property type="term" value="P:xylan catabolic process"/>
    <property type="evidence" value="ECO:0007669"/>
    <property type="project" value="UniProtKB-KW"/>
</dbReference>
<keyword evidence="11" id="KW-1185">Reference proteome</keyword>
<keyword evidence="5 8" id="KW-0326">Glycosidase</keyword>
<dbReference type="CDD" id="cd09004">
    <property type="entry name" value="GH43_bXyl-like"/>
    <property type="match status" value="1"/>
</dbReference>
<evidence type="ECO:0000313" key="11">
    <source>
        <dbReference type="Proteomes" id="UP000199301"/>
    </source>
</evidence>
<evidence type="ECO:0000256" key="9">
    <source>
        <dbReference type="SAM" id="SignalP"/>
    </source>
</evidence>
<evidence type="ECO:0000256" key="1">
    <source>
        <dbReference type="ARBA" id="ARBA00009865"/>
    </source>
</evidence>
<keyword evidence="2" id="KW-0624">Polysaccharide degradation</keyword>
<dbReference type="SUPFAM" id="SSF75005">
    <property type="entry name" value="Arabinanase/levansucrase/invertase"/>
    <property type="match status" value="1"/>
</dbReference>
<dbReference type="InterPro" id="IPR052176">
    <property type="entry name" value="Glycosyl_Hydrlase_43_Enz"/>
</dbReference>
<feature type="signal peptide" evidence="9">
    <location>
        <begin position="1"/>
        <end position="31"/>
    </location>
</feature>
<feature type="site" description="Important for catalytic activity, responsible for pKa modulation of the active site Glu and correct orientation of both the proton donor and substrate" evidence="7">
    <location>
        <position position="255"/>
    </location>
</feature>
<evidence type="ECO:0000256" key="6">
    <source>
        <dbReference type="PIRSR" id="PIRSR606710-1"/>
    </source>
</evidence>
<dbReference type="Gene3D" id="2.60.40.2340">
    <property type="match status" value="1"/>
</dbReference>
<dbReference type="EMBL" id="FNKO01000001">
    <property type="protein sequence ID" value="SDQ18783.1"/>
    <property type="molecule type" value="Genomic_DNA"/>
</dbReference>
<proteinExistence type="inferred from homology"/>
<evidence type="ECO:0000256" key="4">
    <source>
        <dbReference type="ARBA" id="ARBA00023277"/>
    </source>
</evidence>
<name>A0A1H0YUE4_9ACTN</name>
<dbReference type="Pfam" id="PF04616">
    <property type="entry name" value="Glyco_hydro_43"/>
    <property type="match status" value="1"/>
</dbReference>
<keyword evidence="3 8" id="KW-0378">Hydrolase</keyword>
<dbReference type="Proteomes" id="UP000199301">
    <property type="component" value="Unassembled WGS sequence"/>
</dbReference>
<evidence type="ECO:0000313" key="10">
    <source>
        <dbReference type="EMBL" id="SDQ18783.1"/>
    </source>
</evidence>
<sequence length="420" mass="45946">MVRRFRARAFRLVPLCLALGSALLLGSSVLAPTAVSAGTGEASGREGTATAITGVRLDSLKTEALIDEEAGTVVLPVEPGTELRKLRPEFDIAERSTIRPGNGSTQDFTTPVEYEVRSRGHESRTWTVRAVEMNSPSLPGYNADPNIVRFGDTYYIYATTDGFPGWGSDSFKTWSSTNLVDWTEHDTILDLGADVSWADGRAWAPAAIEKNGKYYFYFTADTKIGVAVADSPTGPFVDSGEPLVAANPHGGQAIDPAVFTDEDGQSYLYWGNGHAYVVPLNDDMVSFDWSAVKHLTGLDGFREGLFMHERAGTYYLSWSIGDTRSEDYRVGYATGTSPMMANMRNRGEILTKRPSLGIYGTGHHSTVRDPETGEWFIAYHRHAVPDGDGTHREVTIDRLRYAADGTIRRVEPTLSGIDPV</sequence>
<evidence type="ECO:0000256" key="7">
    <source>
        <dbReference type="PIRSR" id="PIRSR606710-2"/>
    </source>
</evidence>
<keyword evidence="4" id="KW-0119">Carbohydrate metabolism</keyword>
<dbReference type="PANTHER" id="PTHR43772">
    <property type="entry name" value="ENDO-1,4-BETA-XYLANASE"/>
    <property type="match status" value="1"/>
</dbReference>
<keyword evidence="2" id="KW-0858">Xylan degradation</keyword>
<reference evidence="11" key="1">
    <citation type="submission" date="2016-10" db="EMBL/GenBank/DDBJ databases">
        <authorList>
            <person name="Varghese N."/>
            <person name="Submissions S."/>
        </authorList>
    </citation>
    <scope>NUCLEOTIDE SEQUENCE [LARGE SCALE GENOMIC DNA]</scope>
    <source>
        <strain evidence="11">DSM 45459</strain>
    </source>
</reference>
<dbReference type="GO" id="GO:0004553">
    <property type="term" value="F:hydrolase activity, hydrolyzing O-glycosyl compounds"/>
    <property type="evidence" value="ECO:0007669"/>
    <property type="project" value="InterPro"/>
</dbReference>
<evidence type="ECO:0000256" key="8">
    <source>
        <dbReference type="RuleBase" id="RU361187"/>
    </source>
</evidence>
<dbReference type="InterPro" id="IPR006710">
    <property type="entry name" value="Glyco_hydro_43"/>
</dbReference>
<feature type="chain" id="PRO_5039003106" evidence="9">
    <location>
        <begin position="32"/>
        <end position="420"/>
    </location>
</feature>
<organism evidence="10 11">
    <name type="scientific">Actinopolyspora saharensis</name>
    <dbReference type="NCBI Taxonomy" id="995062"/>
    <lineage>
        <taxon>Bacteria</taxon>
        <taxon>Bacillati</taxon>
        <taxon>Actinomycetota</taxon>
        <taxon>Actinomycetes</taxon>
        <taxon>Actinopolysporales</taxon>
        <taxon>Actinopolysporaceae</taxon>
        <taxon>Actinopolyspora</taxon>
    </lineage>
</organism>
<evidence type="ECO:0000256" key="3">
    <source>
        <dbReference type="ARBA" id="ARBA00022801"/>
    </source>
</evidence>
<keyword evidence="9" id="KW-0732">Signal</keyword>
<dbReference type="OrthoDB" id="9758923at2"/>
<dbReference type="STRING" id="995062.SAMN04489718_0680"/>
<accession>A0A1H0YUE4</accession>
<comment type="similarity">
    <text evidence="1 8">Belongs to the glycosyl hydrolase 43 family.</text>
</comment>
<evidence type="ECO:0000256" key="5">
    <source>
        <dbReference type="ARBA" id="ARBA00023295"/>
    </source>
</evidence>
<feature type="active site" description="Proton acceptor" evidence="6">
    <location>
        <position position="144"/>
    </location>
</feature>
<dbReference type="InterPro" id="IPR023296">
    <property type="entry name" value="Glyco_hydro_beta-prop_sf"/>
</dbReference>
<dbReference type="RefSeq" id="WP_092520966.1">
    <property type="nucleotide sequence ID" value="NZ_FNKO01000001.1"/>
</dbReference>
<dbReference type="Gene3D" id="2.115.10.20">
    <property type="entry name" value="Glycosyl hydrolase domain, family 43"/>
    <property type="match status" value="1"/>
</dbReference>
<dbReference type="AlphaFoldDB" id="A0A1H0YUE4"/>
<gene>
    <name evidence="10" type="ORF">SAMN04489718_0680</name>
</gene>
<evidence type="ECO:0000256" key="2">
    <source>
        <dbReference type="ARBA" id="ARBA00022651"/>
    </source>
</evidence>
<protein>
    <submittedName>
        <fullName evidence="10">Glycosyl hydrolases family 43</fullName>
    </submittedName>
</protein>
<feature type="active site" description="Proton donor" evidence="6">
    <location>
        <position position="303"/>
    </location>
</feature>